<dbReference type="EMBL" id="JAUSVY010000002">
    <property type="protein sequence ID" value="MDQ0504256.1"/>
    <property type="molecule type" value="Genomic_DNA"/>
</dbReference>
<organism evidence="1 2">
    <name type="scientific">Xanthobacter agilis</name>
    <dbReference type="NCBI Taxonomy" id="47492"/>
    <lineage>
        <taxon>Bacteria</taxon>
        <taxon>Pseudomonadati</taxon>
        <taxon>Pseudomonadota</taxon>
        <taxon>Alphaproteobacteria</taxon>
        <taxon>Hyphomicrobiales</taxon>
        <taxon>Xanthobacteraceae</taxon>
        <taxon>Xanthobacter</taxon>
    </lineage>
</organism>
<keyword evidence="2" id="KW-1185">Reference proteome</keyword>
<evidence type="ECO:0000313" key="1">
    <source>
        <dbReference type="EMBL" id="MDQ0504256.1"/>
    </source>
</evidence>
<gene>
    <name evidence="1" type="ORF">QOZ94_001030</name>
</gene>
<sequence length="100" mass="10550">MLSTVSAPAGGALHRLVVEAEPSANVLLRLLEPFVIHDVLPLRMESRAEGAALRLAVTFRAAGDVAERLKMRLSVLPVVWCVSLESAAPQVGAEPLTVAA</sequence>
<evidence type="ECO:0000313" key="2">
    <source>
        <dbReference type="Proteomes" id="UP001241747"/>
    </source>
</evidence>
<dbReference type="Proteomes" id="UP001241747">
    <property type="component" value="Unassembled WGS sequence"/>
</dbReference>
<comment type="caution">
    <text evidence="1">The sequence shown here is derived from an EMBL/GenBank/DDBJ whole genome shotgun (WGS) entry which is preliminary data.</text>
</comment>
<name>A0ABU0LAU9_XANAG</name>
<dbReference type="RefSeq" id="WP_237347213.1">
    <property type="nucleotide sequence ID" value="NZ_JABWGX010000030.1"/>
</dbReference>
<reference evidence="1 2" key="1">
    <citation type="submission" date="2023-07" db="EMBL/GenBank/DDBJ databases">
        <title>Genomic Encyclopedia of Type Strains, Phase IV (KMG-IV): sequencing the most valuable type-strain genomes for metagenomic binning, comparative biology and taxonomic classification.</title>
        <authorList>
            <person name="Goeker M."/>
        </authorList>
    </citation>
    <scope>NUCLEOTIDE SEQUENCE [LARGE SCALE GENOMIC DNA]</scope>
    <source>
        <strain evidence="1 2">DSM 3770</strain>
    </source>
</reference>
<proteinExistence type="predicted"/>
<accession>A0ABU0LAU9</accession>
<protein>
    <submittedName>
        <fullName evidence="1">Uncharacterized protein</fullName>
    </submittedName>
</protein>